<reference evidence="4" key="2">
    <citation type="submission" date="2022-09" db="EMBL/GenBank/DDBJ databases">
        <title>Biosynthetic gene clusters of Dactylosporangioum fulvum.</title>
        <authorList>
            <person name="Caradec T."/>
        </authorList>
    </citation>
    <scope>NUCLEOTIDE SEQUENCE</scope>
    <source>
        <strain evidence="4">NRRL B-16292</strain>
    </source>
</reference>
<evidence type="ECO:0000256" key="1">
    <source>
        <dbReference type="ARBA" id="ARBA00006068"/>
    </source>
</evidence>
<protein>
    <submittedName>
        <fullName evidence="4">LCP family protein</fullName>
    </submittedName>
</protein>
<comment type="similarity">
    <text evidence="1">Belongs to the LytR/CpsA/Psr (LCP) family.</text>
</comment>
<feature type="domain" description="Cell envelope-related transcriptional attenuator" evidence="3">
    <location>
        <begin position="101"/>
        <end position="263"/>
    </location>
</feature>
<keyword evidence="2" id="KW-0812">Transmembrane</keyword>
<dbReference type="NCBIfam" id="TIGR00350">
    <property type="entry name" value="lytR_cpsA_psr"/>
    <property type="match status" value="1"/>
</dbReference>
<dbReference type="PANTHER" id="PTHR33392:SF6">
    <property type="entry name" value="POLYISOPRENYL-TEICHOIC ACID--PEPTIDOGLYCAN TEICHOIC ACID TRANSFERASE TAGU"/>
    <property type="match status" value="1"/>
</dbReference>
<dbReference type="InterPro" id="IPR004474">
    <property type="entry name" value="LytR_CpsA_psr"/>
</dbReference>
<evidence type="ECO:0000259" key="3">
    <source>
        <dbReference type="Pfam" id="PF03816"/>
    </source>
</evidence>
<evidence type="ECO:0000256" key="2">
    <source>
        <dbReference type="SAM" id="Phobius"/>
    </source>
</evidence>
<proteinExistence type="inferred from homology"/>
<evidence type="ECO:0000313" key="5">
    <source>
        <dbReference type="Proteomes" id="UP001059617"/>
    </source>
</evidence>
<dbReference type="Gene3D" id="3.40.630.190">
    <property type="entry name" value="LCP protein"/>
    <property type="match status" value="1"/>
</dbReference>
<gene>
    <name evidence="4" type="ORF">Dfulv_47930</name>
</gene>
<keyword evidence="2" id="KW-1133">Transmembrane helix</keyword>
<name>A0ABY5VYF4_9ACTN</name>
<evidence type="ECO:0000313" key="4">
    <source>
        <dbReference type="EMBL" id="UWP82675.1"/>
    </source>
</evidence>
<organism evidence="4 5">
    <name type="scientific">Dactylosporangium fulvum</name>
    <dbReference type="NCBI Taxonomy" id="53359"/>
    <lineage>
        <taxon>Bacteria</taxon>
        <taxon>Bacillati</taxon>
        <taxon>Actinomycetota</taxon>
        <taxon>Actinomycetes</taxon>
        <taxon>Micromonosporales</taxon>
        <taxon>Micromonosporaceae</taxon>
        <taxon>Dactylosporangium</taxon>
    </lineage>
</organism>
<dbReference type="Pfam" id="PF03816">
    <property type="entry name" value="LytR_cpsA_psr"/>
    <property type="match status" value="1"/>
</dbReference>
<reference evidence="4" key="1">
    <citation type="submission" date="2021-04" db="EMBL/GenBank/DDBJ databases">
        <authorList>
            <person name="Hartkoorn R.C."/>
            <person name="Beaudoing E."/>
            <person name="Hot D."/>
        </authorList>
    </citation>
    <scope>NUCLEOTIDE SEQUENCE</scope>
    <source>
        <strain evidence="4">NRRL B-16292</strain>
    </source>
</reference>
<dbReference type="InterPro" id="IPR050922">
    <property type="entry name" value="LytR/CpsA/Psr_CW_biosynth"/>
</dbReference>
<dbReference type="PANTHER" id="PTHR33392">
    <property type="entry name" value="POLYISOPRENYL-TEICHOIC ACID--PEPTIDOGLYCAN TEICHOIC ACID TRANSFERASE TAGU"/>
    <property type="match status" value="1"/>
</dbReference>
<dbReference type="RefSeq" id="WP_259860447.1">
    <property type="nucleotide sequence ID" value="NZ_BAAAST010000008.1"/>
</dbReference>
<dbReference type="EMBL" id="CP073720">
    <property type="protein sequence ID" value="UWP82675.1"/>
    <property type="molecule type" value="Genomic_DNA"/>
</dbReference>
<feature type="transmembrane region" description="Helical" evidence="2">
    <location>
        <begin position="42"/>
        <end position="61"/>
    </location>
</feature>
<keyword evidence="5" id="KW-1185">Reference proteome</keyword>
<keyword evidence="2" id="KW-0472">Membrane</keyword>
<sequence length="348" mass="37341">MIDDLLRDTFARHETLAPQATAELRSAIDDGARRRRVRRRRFLSSAAALVVLAFATVLAVLPSSREHSTPADLLTDGGGASMHFLLLGTDRQAARAGEQVRADAILLVHVDPATRTTFQVSIPRDLLVDLPGFGPQRANSAYLFGGYSLTEQIVSTLLGAPIEGGAVVDYAAMQAITRAVGGVDLCVDQRTESIHLGYDRSGRVVPRTGNPGLDPVVYEVGCRHFAAWEALDYVRQRNSLPGGAEDRDRHLRQLLSALMAELSDPVTLSKALPVAAQALDLHLGRGQTLPALAIQLGHMSNGQLRGIRLPTRLDNGTVVLSGDAADLFTALRTATVPAWLAAHPEYAS</sequence>
<dbReference type="Proteomes" id="UP001059617">
    <property type="component" value="Chromosome"/>
</dbReference>
<accession>A0ABY5VYF4</accession>